<evidence type="ECO:0000256" key="1">
    <source>
        <dbReference type="SAM" id="Phobius"/>
    </source>
</evidence>
<sequence length="51" mass="5860">MTTLVYCHHDQPFYSMIYVSACALSLTLSLLTVWENGAKDHYTEDKQHVVV</sequence>
<accession>A0ABS8YMJ8</accession>
<feature type="transmembrane region" description="Helical" evidence="1">
    <location>
        <begin position="12"/>
        <end position="34"/>
    </location>
</feature>
<evidence type="ECO:0000313" key="2">
    <source>
        <dbReference type="EMBL" id="MCE5172409.1"/>
    </source>
</evidence>
<name>A0ABS8YMJ8_9BACL</name>
<dbReference type="EMBL" id="JAJNBZ010000028">
    <property type="protein sequence ID" value="MCE5172409.1"/>
    <property type="molecule type" value="Genomic_DNA"/>
</dbReference>
<evidence type="ECO:0000313" key="3">
    <source>
        <dbReference type="Proteomes" id="UP001199916"/>
    </source>
</evidence>
<organism evidence="2 3">
    <name type="scientific">Paenibacillus profundus</name>
    <dbReference type="NCBI Taxonomy" id="1173085"/>
    <lineage>
        <taxon>Bacteria</taxon>
        <taxon>Bacillati</taxon>
        <taxon>Bacillota</taxon>
        <taxon>Bacilli</taxon>
        <taxon>Bacillales</taxon>
        <taxon>Paenibacillaceae</taxon>
        <taxon>Paenibacillus</taxon>
    </lineage>
</organism>
<protein>
    <submittedName>
        <fullName evidence="2">Uncharacterized protein</fullName>
    </submittedName>
</protein>
<keyword evidence="1" id="KW-1133">Transmembrane helix</keyword>
<dbReference type="RefSeq" id="WP_233698594.1">
    <property type="nucleotide sequence ID" value="NZ_JAJNBZ010000028.1"/>
</dbReference>
<keyword evidence="1" id="KW-0812">Transmembrane</keyword>
<comment type="caution">
    <text evidence="2">The sequence shown here is derived from an EMBL/GenBank/DDBJ whole genome shotgun (WGS) entry which is preliminary data.</text>
</comment>
<gene>
    <name evidence="2" type="ORF">LQV63_24340</name>
</gene>
<reference evidence="2 3" key="1">
    <citation type="submission" date="2021-11" db="EMBL/GenBank/DDBJ databases">
        <title>Draft genome sequence of Paenibacillus profundus YoMME, a new Gram-positive bacteria with exoelectrogenic properties.</title>
        <authorList>
            <person name="Hubenova Y."/>
            <person name="Hubenova E."/>
            <person name="Manasiev Y."/>
            <person name="Peykov S."/>
            <person name="Mitov M."/>
        </authorList>
    </citation>
    <scope>NUCLEOTIDE SEQUENCE [LARGE SCALE GENOMIC DNA]</scope>
    <source>
        <strain evidence="2 3">YoMME</strain>
    </source>
</reference>
<proteinExistence type="predicted"/>
<keyword evidence="3" id="KW-1185">Reference proteome</keyword>
<dbReference type="Proteomes" id="UP001199916">
    <property type="component" value="Unassembled WGS sequence"/>
</dbReference>
<keyword evidence="1" id="KW-0472">Membrane</keyword>